<organism evidence="3 4">
    <name type="scientific">Mycobacterium paraffinicum</name>
    <dbReference type="NCBI Taxonomy" id="53378"/>
    <lineage>
        <taxon>Bacteria</taxon>
        <taxon>Bacillati</taxon>
        <taxon>Actinomycetota</taxon>
        <taxon>Actinomycetes</taxon>
        <taxon>Mycobacteriales</taxon>
        <taxon>Mycobacteriaceae</taxon>
        <taxon>Mycobacterium</taxon>
    </lineage>
</organism>
<comment type="caution">
    <text evidence="3">The sequence shown here is derived from an EMBL/GenBank/DDBJ whole genome shotgun (WGS) entry which is preliminary data.</text>
</comment>
<dbReference type="SUPFAM" id="SSF140459">
    <property type="entry name" value="PE/PPE dimer-like"/>
    <property type="match status" value="1"/>
</dbReference>
<dbReference type="Proteomes" id="UP001501417">
    <property type="component" value="Unassembled WGS sequence"/>
</dbReference>
<dbReference type="EMBL" id="BAABGF010000030">
    <property type="protein sequence ID" value="GAA4540249.1"/>
    <property type="molecule type" value="Genomic_DNA"/>
</dbReference>
<accession>A0ABP8RJ12</accession>
<feature type="domain" description="PPE family C-terminal" evidence="2">
    <location>
        <begin position="211"/>
        <end position="292"/>
    </location>
</feature>
<dbReference type="InterPro" id="IPR022171">
    <property type="entry name" value="PPE_C"/>
</dbReference>
<evidence type="ECO:0000313" key="3">
    <source>
        <dbReference type="EMBL" id="GAA4540249.1"/>
    </source>
</evidence>
<protein>
    <submittedName>
        <fullName evidence="3">PE domain-containing protein</fullName>
    </submittedName>
</protein>
<dbReference type="Pfam" id="PF00934">
    <property type="entry name" value="PE"/>
    <property type="match status" value="1"/>
</dbReference>
<name>A0ABP8RJ12_9MYCO</name>
<sequence length="295" mass="28373">MAFLTTQTEEMLAAEQLLSGINTNLAAQNAGAAAATTVIIPAAADPVSAQQAAIFSAYGTQYQAIAAEAQTLLENYAQTLGISSGSYTNTEAVNAAQSGIQALDSINPAGGATTGSNPIDILSWLLGFNGQYSGGLGGMFGLSSNGANIGNIGFGNWASATSNLLGLAGGGLLDTSAADAAGSAADAAGLADTTAPMAGGGMAGVGAMPMAAAGQASLVGKLSVPPTWAGPATPVVGTSAAPVETVGWTAAAPQAGAGTVIPGMPGMGAAARNSAGFGAPRYGVKPIVMPKPTAV</sequence>
<dbReference type="InterPro" id="IPR000084">
    <property type="entry name" value="PE-PGRS_N"/>
</dbReference>
<dbReference type="InterPro" id="IPR038332">
    <property type="entry name" value="PPE_sf"/>
</dbReference>
<dbReference type="Pfam" id="PF12484">
    <property type="entry name" value="PPE-SVP"/>
    <property type="match status" value="1"/>
</dbReference>
<evidence type="ECO:0000259" key="1">
    <source>
        <dbReference type="Pfam" id="PF00934"/>
    </source>
</evidence>
<reference evidence="4" key="1">
    <citation type="journal article" date="2019" name="Int. J. Syst. Evol. Microbiol.">
        <title>The Global Catalogue of Microorganisms (GCM) 10K type strain sequencing project: providing services to taxonomists for standard genome sequencing and annotation.</title>
        <authorList>
            <consortium name="The Broad Institute Genomics Platform"/>
            <consortium name="The Broad Institute Genome Sequencing Center for Infectious Disease"/>
            <person name="Wu L."/>
            <person name="Ma J."/>
        </authorList>
    </citation>
    <scope>NUCLEOTIDE SEQUENCE [LARGE SCALE GENOMIC DNA]</scope>
    <source>
        <strain evidence="4">JCM 17782</strain>
    </source>
</reference>
<proteinExistence type="predicted"/>
<feature type="domain" description="PE" evidence="1">
    <location>
        <begin position="4"/>
        <end position="94"/>
    </location>
</feature>
<dbReference type="Gene3D" id="1.10.287.850">
    <property type="entry name" value="HP0062-like domain"/>
    <property type="match status" value="1"/>
</dbReference>
<evidence type="ECO:0000313" key="4">
    <source>
        <dbReference type="Proteomes" id="UP001501417"/>
    </source>
</evidence>
<keyword evidence="4" id="KW-1185">Reference proteome</keyword>
<gene>
    <name evidence="3" type="ORF">GCM10023161_20830</name>
</gene>
<evidence type="ECO:0000259" key="2">
    <source>
        <dbReference type="Pfam" id="PF12484"/>
    </source>
</evidence>
<dbReference type="RefSeq" id="WP_264045817.1">
    <property type="nucleotide sequence ID" value="NZ_BAABGF010000030.1"/>
</dbReference>